<dbReference type="Proteomes" id="UP000309133">
    <property type="component" value="Unassembled WGS sequence"/>
</dbReference>
<keyword evidence="5" id="KW-0966">Cell projection</keyword>
<dbReference type="SUPFAM" id="SSF141457">
    <property type="entry name" value="BH3618-like"/>
    <property type="match status" value="1"/>
</dbReference>
<dbReference type="AlphaFoldDB" id="A0A4S4FJX2"/>
<reference evidence="5 6" key="1">
    <citation type="submission" date="2019-04" db="EMBL/GenBank/DDBJ databases">
        <authorList>
            <person name="Jiang L."/>
        </authorList>
    </citation>
    <scope>NUCLEOTIDE SEQUENCE [LARGE SCALE GENOMIC DNA]</scope>
    <source>
        <strain evidence="5 6">YIM 131853</strain>
    </source>
</reference>
<keyword evidence="2 4" id="KW-1005">Bacterial flagellum biogenesis</keyword>
<keyword evidence="4" id="KW-0143">Chaperone</keyword>
<dbReference type="InterPro" id="IPR024046">
    <property type="entry name" value="Flagellar_assmbl_FliW_dom_sf"/>
</dbReference>
<accession>A0A4S4FJX2</accession>
<dbReference type="PANTHER" id="PTHR39190:SF1">
    <property type="entry name" value="FLAGELLAR ASSEMBLY FACTOR FLIW"/>
    <property type="match status" value="1"/>
</dbReference>
<keyword evidence="5" id="KW-0282">Flagellum</keyword>
<evidence type="ECO:0000256" key="2">
    <source>
        <dbReference type="ARBA" id="ARBA00022795"/>
    </source>
</evidence>
<dbReference type="GO" id="GO:0044780">
    <property type="term" value="P:bacterial-type flagellum assembly"/>
    <property type="evidence" value="ECO:0007669"/>
    <property type="project" value="UniProtKB-UniRule"/>
</dbReference>
<dbReference type="HAMAP" id="MF_01185">
    <property type="entry name" value="FliW"/>
    <property type="match status" value="1"/>
</dbReference>
<comment type="subunit">
    <text evidence="4">Interacts with translational regulator CsrA and flagellin(s).</text>
</comment>
<dbReference type="GO" id="GO:0006417">
    <property type="term" value="P:regulation of translation"/>
    <property type="evidence" value="ECO:0007669"/>
    <property type="project" value="UniProtKB-KW"/>
</dbReference>
<dbReference type="GO" id="GO:0005737">
    <property type="term" value="C:cytoplasm"/>
    <property type="evidence" value="ECO:0007669"/>
    <property type="project" value="UniProtKB-SubCell"/>
</dbReference>
<keyword evidence="5" id="KW-0969">Cilium</keyword>
<organism evidence="5 6">
    <name type="scientific">Naasia lichenicola</name>
    <dbReference type="NCBI Taxonomy" id="2565933"/>
    <lineage>
        <taxon>Bacteria</taxon>
        <taxon>Bacillati</taxon>
        <taxon>Actinomycetota</taxon>
        <taxon>Actinomycetes</taxon>
        <taxon>Micrococcales</taxon>
        <taxon>Microbacteriaceae</taxon>
        <taxon>Naasia</taxon>
    </lineage>
</organism>
<comment type="similarity">
    <text evidence="4">Belongs to the FliW family.</text>
</comment>
<evidence type="ECO:0000313" key="6">
    <source>
        <dbReference type="Proteomes" id="UP000309133"/>
    </source>
</evidence>
<protein>
    <recommendedName>
        <fullName evidence="4">Flagellar assembly factor FliW</fullName>
    </recommendedName>
</protein>
<dbReference type="PANTHER" id="PTHR39190">
    <property type="entry name" value="FLAGELLAR ASSEMBLY FACTOR FLIW"/>
    <property type="match status" value="1"/>
</dbReference>
<evidence type="ECO:0000256" key="1">
    <source>
        <dbReference type="ARBA" id="ARBA00022490"/>
    </source>
</evidence>
<comment type="function">
    <text evidence="4">Acts as an anti-CsrA protein, binds CsrA and prevents it from repressing translation of its target genes, one of which is flagellin. Binds to flagellin and participates in the assembly of the flagellum.</text>
</comment>
<dbReference type="InterPro" id="IPR003775">
    <property type="entry name" value="Flagellar_assembly_factor_FliW"/>
</dbReference>
<evidence type="ECO:0000256" key="4">
    <source>
        <dbReference type="HAMAP-Rule" id="MF_01185"/>
    </source>
</evidence>
<proteinExistence type="inferred from homology"/>
<dbReference type="Gene3D" id="2.30.290.10">
    <property type="entry name" value="BH3618-like"/>
    <property type="match status" value="1"/>
</dbReference>
<keyword evidence="3 4" id="KW-0810">Translation regulation</keyword>
<name>A0A4S4FJX2_9MICO</name>
<comment type="subcellular location">
    <subcellularLocation>
        <location evidence="4">Cytoplasm</location>
    </subcellularLocation>
</comment>
<gene>
    <name evidence="4" type="primary">fliW</name>
    <name evidence="5" type="ORF">E6C64_13400</name>
</gene>
<evidence type="ECO:0000256" key="3">
    <source>
        <dbReference type="ARBA" id="ARBA00022845"/>
    </source>
</evidence>
<keyword evidence="6" id="KW-1185">Reference proteome</keyword>
<dbReference type="Pfam" id="PF02623">
    <property type="entry name" value="FliW"/>
    <property type="match status" value="1"/>
</dbReference>
<comment type="caution">
    <text evidence="5">The sequence shown here is derived from an EMBL/GenBank/DDBJ whole genome shotgun (WGS) entry which is preliminary data.</text>
</comment>
<keyword evidence="1 4" id="KW-0963">Cytoplasm</keyword>
<evidence type="ECO:0000313" key="5">
    <source>
        <dbReference type="EMBL" id="THG30234.1"/>
    </source>
</evidence>
<dbReference type="OrthoDB" id="3268119at2"/>
<dbReference type="EMBL" id="SSSM01000005">
    <property type="protein sequence ID" value="THG30234.1"/>
    <property type="molecule type" value="Genomic_DNA"/>
</dbReference>
<sequence>MNLTFIAPPPGFDPHTVFDLTTVEGAAGLYTLEDVDGADLRLFLVAPQLFVPDYSPELTTEHFAPLGAADASDVDVFVVASIEDGAPVVNLLAPILVNPSTLSATQVILDEKDWPLRAELIRPAA</sequence>